<comment type="caution">
    <text evidence="2">The sequence shown here is derived from an EMBL/GenBank/DDBJ whole genome shotgun (WGS) entry which is preliminary data.</text>
</comment>
<proteinExistence type="predicted"/>
<evidence type="ECO:0000256" key="1">
    <source>
        <dbReference type="SAM" id="Coils"/>
    </source>
</evidence>
<dbReference type="OrthoDB" id="10470098at2759"/>
<keyword evidence="1" id="KW-0175">Coiled coil</keyword>
<organism evidence="2 3">
    <name type="scientific">Brachionus plicatilis</name>
    <name type="common">Marine rotifer</name>
    <name type="synonym">Brachionus muelleri</name>
    <dbReference type="NCBI Taxonomy" id="10195"/>
    <lineage>
        <taxon>Eukaryota</taxon>
        <taxon>Metazoa</taxon>
        <taxon>Spiralia</taxon>
        <taxon>Gnathifera</taxon>
        <taxon>Rotifera</taxon>
        <taxon>Eurotatoria</taxon>
        <taxon>Monogononta</taxon>
        <taxon>Pseudotrocha</taxon>
        <taxon>Ploima</taxon>
        <taxon>Brachionidae</taxon>
        <taxon>Brachionus</taxon>
    </lineage>
</organism>
<evidence type="ECO:0000313" key="3">
    <source>
        <dbReference type="Proteomes" id="UP000276133"/>
    </source>
</evidence>
<keyword evidence="3" id="KW-1185">Reference proteome</keyword>
<sequence length="456" mass="55714">MMYQIENQPTQLKEKIQQSVAQIPRTMEHTQKRFPVSPIPIEEQRQEFNLEKRIEKEDYVKQIKDLVGQVQNMLLGHEQQQTKAEHQALLRHVRDIQAQVDTIRQPEIKTEKIQEPVKKIGQELIGEQTYQPRAYETAPIELMAEPIRAEQMDRKLWIEKRRQLIEKLIQKIRVFEDLLVEKMYEFVHQSIKMEQFHFDLERELFEQIKKRFAELEEHFYMYGYEQECHQRHIKMFVLLRKQVKQIEELFYQIAGQTTDLRALKTKEQHYREQYQYVLEKVRGFRALLQEVFYYTCPESCEPRTERFEATFAVEPLTKLFNLISLPMFYDEEEIFGRQIKETEKTALLRKELEEIKLAKQELEMRLYETDRKVEQFKRHIELLEKSPKTEQFEYKPQQQIRAEFVQYTKPEEELIKISLKPTQQQTWYTTVEPRQWTGKFYEQEQQIQRQPITKYF</sequence>
<dbReference type="AlphaFoldDB" id="A0A3M7T4U4"/>
<name>A0A3M7T4U4_BRAPC</name>
<dbReference type="Proteomes" id="UP000276133">
    <property type="component" value="Unassembled WGS sequence"/>
</dbReference>
<feature type="coiled-coil region" evidence="1">
    <location>
        <begin position="345"/>
        <end position="372"/>
    </location>
</feature>
<gene>
    <name evidence="2" type="ORF">BpHYR1_029794</name>
</gene>
<protein>
    <submittedName>
        <fullName evidence="2">Uncharacterized protein</fullName>
    </submittedName>
</protein>
<reference evidence="2 3" key="1">
    <citation type="journal article" date="2018" name="Sci. Rep.">
        <title>Genomic signatures of local adaptation to the degree of environmental predictability in rotifers.</title>
        <authorList>
            <person name="Franch-Gras L."/>
            <person name="Hahn C."/>
            <person name="Garcia-Roger E.M."/>
            <person name="Carmona M.J."/>
            <person name="Serra M."/>
            <person name="Gomez A."/>
        </authorList>
    </citation>
    <scope>NUCLEOTIDE SEQUENCE [LARGE SCALE GENOMIC DNA]</scope>
    <source>
        <strain evidence="2">HYR1</strain>
    </source>
</reference>
<dbReference type="EMBL" id="REGN01000290">
    <property type="protein sequence ID" value="RNA42975.1"/>
    <property type="molecule type" value="Genomic_DNA"/>
</dbReference>
<evidence type="ECO:0000313" key="2">
    <source>
        <dbReference type="EMBL" id="RNA42975.1"/>
    </source>
</evidence>
<accession>A0A3M7T4U4</accession>